<dbReference type="CDD" id="cd07731">
    <property type="entry name" value="ComA-like_MBL-fold"/>
    <property type="match status" value="1"/>
</dbReference>
<name>A0A5B8SSW7_9GAMM</name>
<evidence type="ECO:0000259" key="7">
    <source>
        <dbReference type="SMART" id="SM00849"/>
    </source>
</evidence>
<feature type="transmembrane region" description="Helical" evidence="6">
    <location>
        <begin position="335"/>
        <end position="351"/>
    </location>
</feature>
<dbReference type="Pfam" id="PF00753">
    <property type="entry name" value="Lactamase_B"/>
    <property type="match status" value="1"/>
</dbReference>
<evidence type="ECO:0000256" key="2">
    <source>
        <dbReference type="ARBA" id="ARBA00022475"/>
    </source>
</evidence>
<feature type="transmembrane region" description="Helical" evidence="6">
    <location>
        <begin position="6"/>
        <end position="24"/>
    </location>
</feature>
<feature type="domain" description="Metallo-beta-lactamase" evidence="7">
    <location>
        <begin position="514"/>
        <end position="678"/>
    </location>
</feature>
<accession>A0A5B8SSW7</accession>
<feature type="transmembrane region" description="Helical" evidence="6">
    <location>
        <begin position="45"/>
        <end position="63"/>
    </location>
</feature>
<keyword evidence="2" id="KW-1003">Cell membrane</keyword>
<evidence type="ECO:0000256" key="3">
    <source>
        <dbReference type="ARBA" id="ARBA00022692"/>
    </source>
</evidence>
<evidence type="ECO:0000313" key="8">
    <source>
        <dbReference type="EMBL" id="QEA40169.1"/>
    </source>
</evidence>
<dbReference type="PANTHER" id="PTHR30619">
    <property type="entry name" value="DNA INTERNALIZATION/COMPETENCE PROTEIN COMEC/REC2"/>
    <property type="match status" value="1"/>
</dbReference>
<feature type="transmembrane region" description="Helical" evidence="6">
    <location>
        <begin position="392"/>
        <end position="414"/>
    </location>
</feature>
<dbReference type="Pfam" id="PF13567">
    <property type="entry name" value="DUF4131"/>
    <property type="match status" value="1"/>
</dbReference>
<sequence length="787" mass="86385">MRIGFVLPMAISALAGVALGRLAWPGGFEIWALGMLLAGRVHQRLLLGVMALAALPVLLGMGAELPSGLSRQDLRIQGRILEVEPRPRAARLLLAVERCQPEDSRLPSCERLRRIRLTFYDIPDMRVGERWALSARLRPPGGFTNPNTFDYRRWLWREGIDATGYVRSQPPPERLDDALPSLRRSALAALDERLSEGVARRWLAALTLGAKERLNDEDWTLLNATGTTHLMVISGLHVGLVATFALWLFRGLARLFTPTRWRMTVWPWGLAGLAALGYAWVAGLEPPALRASIMALVGLWVASGRHSPGLWQGFWLALGLVILIDPLSAWRPGTWLSFAAVAWLILIWRGRTRPRGIKGWCLALLRTQLLLAPLMAAASLLAFSRLAPGSVLINLVAVPLVGSLLVPLGLAGWLTWPIMPLSSLCWWGFGQLAAGLHFLLKAVADGLPLWTPPAWMILPLGLALGLSAFLWAAPGLSRRLRIGGSFALLLLALNPRAPEISPGVAQVWVYDVGQGQAVEVRTAHHRLLLDTGPRFASGYMPLSGLWPPGRQFDRVVVSHTDLDHAGGLAALESHRVVQFLAPQGSKLEVPYRACRQGQRWQWDQVRFQVLWPPAGSLEAFAENDRSCILLVEAGGQRLLVTGDAGREVERRLLNRDSQLLDGQPLDGQPLEVLVAGHHGSRTSSGEQFATRLTPHHVIYSAGRDNRFDHPAPQVVRRFRRQGSCQWNTAQDGAIRLVLGGAQGIELMPQRHPGVGAVDAHCHRVEFRSRPGAGIAASSFSQLPMETP</sequence>
<dbReference type="AlphaFoldDB" id="A0A5B8SSW7"/>
<evidence type="ECO:0000256" key="1">
    <source>
        <dbReference type="ARBA" id="ARBA00004651"/>
    </source>
</evidence>
<feature type="transmembrane region" description="Helical" evidence="6">
    <location>
        <begin position="363"/>
        <end position="386"/>
    </location>
</feature>
<dbReference type="InterPro" id="IPR004797">
    <property type="entry name" value="Competence_ComEC/Rec2"/>
</dbReference>
<dbReference type="SUPFAM" id="SSF56281">
    <property type="entry name" value="Metallo-hydrolase/oxidoreductase"/>
    <property type="match status" value="1"/>
</dbReference>
<dbReference type="NCBIfam" id="TIGR00360">
    <property type="entry name" value="ComEC_N-term"/>
    <property type="match status" value="1"/>
</dbReference>
<evidence type="ECO:0000313" key="9">
    <source>
        <dbReference type="Proteomes" id="UP000321272"/>
    </source>
</evidence>
<evidence type="ECO:0000256" key="6">
    <source>
        <dbReference type="SAM" id="Phobius"/>
    </source>
</evidence>
<dbReference type="GO" id="GO:0005886">
    <property type="term" value="C:plasma membrane"/>
    <property type="evidence" value="ECO:0007669"/>
    <property type="project" value="UniProtKB-SubCell"/>
</dbReference>
<dbReference type="InterPro" id="IPR001279">
    <property type="entry name" value="Metallo-B-lactamas"/>
</dbReference>
<dbReference type="InterPro" id="IPR004477">
    <property type="entry name" value="ComEC_N"/>
</dbReference>
<keyword evidence="4 6" id="KW-1133">Transmembrane helix</keyword>
<protein>
    <submittedName>
        <fullName evidence="8">DNA internalization-related competence protein ComEC/Rec2</fullName>
    </submittedName>
</protein>
<dbReference type="InterPro" id="IPR052159">
    <property type="entry name" value="Competence_DNA_uptake"/>
</dbReference>
<comment type="subcellular location">
    <subcellularLocation>
        <location evidence="1">Cell membrane</location>
        <topology evidence="1">Multi-pass membrane protein</topology>
    </subcellularLocation>
</comment>
<dbReference type="KEGG" id="paur:FGL86_14500"/>
<feature type="transmembrane region" description="Helical" evidence="6">
    <location>
        <begin position="452"/>
        <end position="473"/>
    </location>
</feature>
<dbReference type="Proteomes" id="UP000321272">
    <property type="component" value="Chromosome"/>
</dbReference>
<dbReference type="GO" id="GO:0030420">
    <property type="term" value="P:establishment of competence for transformation"/>
    <property type="evidence" value="ECO:0007669"/>
    <property type="project" value="InterPro"/>
</dbReference>
<gene>
    <name evidence="8" type="ORF">FGL86_14500</name>
</gene>
<dbReference type="Pfam" id="PF03772">
    <property type="entry name" value="Competence"/>
    <property type="match status" value="1"/>
</dbReference>
<dbReference type="EMBL" id="CP042382">
    <property type="protein sequence ID" value="QEA40169.1"/>
    <property type="molecule type" value="Genomic_DNA"/>
</dbReference>
<dbReference type="SMART" id="SM00849">
    <property type="entry name" value="Lactamase_B"/>
    <property type="match status" value="1"/>
</dbReference>
<feature type="transmembrane region" description="Helical" evidence="6">
    <location>
        <begin position="229"/>
        <end position="249"/>
    </location>
</feature>
<evidence type="ECO:0000256" key="4">
    <source>
        <dbReference type="ARBA" id="ARBA00022989"/>
    </source>
</evidence>
<reference evidence="8 9" key="1">
    <citation type="submission" date="2019-06" db="EMBL/GenBank/DDBJ databases">
        <title>Genome analyses of bacteria isolated from kimchi.</title>
        <authorList>
            <person name="Lee S."/>
            <person name="Ahn S."/>
            <person name="Roh S."/>
        </authorList>
    </citation>
    <scope>NUCLEOTIDE SEQUENCE [LARGE SCALE GENOMIC DNA]</scope>
    <source>
        <strain evidence="8 9">CBA4606</strain>
    </source>
</reference>
<feature type="transmembrane region" description="Helical" evidence="6">
    <location>
        <begin position="261"/>
        <end position="281"/>
    </location>
</feature>
<keyword evidence="5 6" id="KW-0472">Membrane</keyword>
<feature type="transmembrane region" description="Helical" evidence="6">
    <location>
        <begin position="310"/>
        <end position="329"/>
    </location>
</feature>
<dbReference type="PANTHER" id="PTHR30619:SF1">
    <property type="entry name" value="RECOMBINATION PROTEIN 2"/>
    <property type="match status" value="1"/>
</dbReference>
<dbReference type="InterPro" id="IPR025405">
    <property type="entry name" value="DUF4131"/>
</dbReference>
<dbReference type="Gene3D" id="3.60.15.10">
    <property type="entry name" value="Ribonuclease Z/Hydroxyacylglutathione hydrolase-like"/>
    <property type="match status" value="1"/>
</dbReference>
<proteinExistence type="predicted"/>
<dbReference type="RefSeq" id="WP_147185259.1">
    <property type="nucleotide sequence ID" value="NZ_CP042382.1"/>
</dbReference>
<dbReference type="OrthoDB" id="9761531at2"/>
<feature type="transmembrane region" description="Helical" evidence="6">
    <location>
        <begin position="421"/>
        <end position="440"/>
    </location>
</feature>
<evidence type="ECO:0000256" key="5">
    <source>
        <dbReference type="ARBA" id="ARBA00023136"/>
    </source>
</evidence>
<keyword evidence="3 6" id="KW-0812">Transmembrane</keyword>
<keyword evidence="9" id="KW-1185">Reference proteome</keyword>
<dbReference type="InterPro" id="IPR036866">
    <property type="entry name" value="RibonucZ/Hydroxyglut_hydro"/>
</dbReference>
<organism evidence="8 9">
    <name type="scientific">Pistricoccus aurantiacus</name>
    <dbReference type="NCBI Taxonomy" id="1883414"/>
    <lineage>
        <taxon>Bacteria</taxon>
        <taxon>Pseudomonadati</taxon>
        <taxon>Pseudomonadota</taxon>
        <taxon>Gammaproteobacteria</taxon>
        <taxon>Oceanospirillales</taxon>
        <taxon>Halomonadaceae</taxon>
        <taxon>Pistricoccus</taxon>
    </lineage>
</organism>
<dbReference type="InterPro" id="IPR035681">
    <property type="entry name" value="ComA-like_MBL"/>
</dbReference>
<dbReference type="NCBIfam" id="TIGR00361">
    <property type="entry name" value="ComEC_Rec2"/>
    <property type="match status" value="1"/>
</dbReference>